<dbReference type="GO" id="GO:0016787">
    <property type="term" value="F:hydrolase activity"/>
    <property type="evidence" value="ECO:0007669"/>
    <property type="project" value="UniProtKB-KW"/>
</dbReference>
<dbReference type="InterPro" id="IPR006680">
    <property type="entry name" value="Amidohydro-rel"/>
</dbReference>
<dbReference type="GO" id="GO:0016831">
    <property type="term" value="F:carboxy-lyase activity"/>
    <property type="evidence" value="ECO:0007669"/>
    <property type="project" value="InterPro"/>
</dbReference>
<name>A0A6N7Z5A3_9PSEU</name>
<gene>
    <name evidence="3" type="ORF">GKO32_16985</name>
</gene>
<keyword evidence="4" id="KW-1185">Reference proteome</keyword>
<dbReference type="PANTHER" id="PTHR21240:SF28">
    <property type="entry name" value="ISO-OROTATE DECARBOXYLASE (EUROFUNG)"/>
    <property type="match status" value="1"/>
</dbReference>
<dbReference type="EMBL" id="WMBA01000024">
    <property type="protein sequence ID" value="MTD55660.1"/>
    <property type="molecule type" value="Genomic_DNA"/>
</dbReference>
<dbReference type="RefSeq" id="WP_154757854.1">
    <property type="nucleotide sequence ID" value="NZ_WMBA01000024.1"/>
</dbReference>
<feature type="domain" description="Amidohydrolase-related" evidence="2">
    <location>
        <begin position="129"/>
        <end position="392"/>
    </location>
</feature>
<keyword evidence="1" id="KW-0456">Lyase</keyword>
<proteinExistence type="predicted"/>
<organism evidence="3 4">
    <name type="scientific">Amycolatopsis pithecellobii</name>
    <dbReference type="NCBI Taxonomy" id="664692"/>
    <lineage>
        <taxon>Bacteria</taxon>
        <taxon>Bacillati</taxon>
        <taxon>Actinomycetota</taxon>
        <taxon>Actinomycetes</taxon>
        <taxon>Pseudonocardiales</taxon>
        <taxon>Pseudonocardiaceae</taxon>
        <taxon>Amycolatopsis</taxon>
    </lineage>
</organism>
<comment type="caution">
    <text evidence="3">The sequence shown here is derived from an EMBL/GenBank/DDBJ whole genome shotgun (WGS) entry which is preliminary data.</text>
</comment>
<protein>
    <submittedName>
        <fullName evidence="3">Amidohydrolase family protein</fullName>
    </submittedName>
</protein>
<sequence length="400" mass="44308">MTVSLDDVRAMDIDSHEMAPLDRWGSTWGPHFGRFAEMLAPSLGRFGDSPNNFDRPGLQDELPIDDETVWNERGPSAPSAFDFDRRVEVMDLMATARQLVFPSAAMTAFGCLLGGELRQAFMAHLPYDEYASTLQGAVDEYNAWVAKETAKHGDRLRFAGFLHAESPAELIRRAETMLESGIKVFHLPVGVGPGGTSPANHDLNPFWQLASENNIPVVSHLGGQAGYRASDVWTKAPEFAPGKVESTEVGYNPLSVSTVHQAATNFISAMVLGGVFERFPSLRFGAIEFGAYWVGPLAETLDLWATRVFRKRVSAYLSMKPSEYLNRNVRACPFYFEDLTSYFERFTEVADCYAYGSDYPHIEGGKSQLQGFYDQVAPLGDDVVRKFFVGNGELLLPELG</sequence>
<dbReference type="Proteomes" id="UP000440096">
    <property type="component" value="Unassembled WGS sequence"/>
</dbReference>
<dbReference type="Pfam" id="PF04909">
    <property type="entry name" value="Amidohydro_2"/>
    <property type="match status" value="1"/>
</dbReference>
<dbReference type="InterPro" id="IPR032465">
    <property type="entry name" value="ACMSD"/>
</dbReference>
<accession>A0A6N7Z5A3</accession>
<dbReference type="SUPFAM" id="SSF51556">
    <property type="entry name" value="Metallo-dependent hydrolases"/>
    <property type="match status" value="1"/>
</dbReference>
<dbReference type="GO" id="GO:0005737">
    <property type="term" value="C:cytoplasm"/>
    <property type="evidence" value="ECO:0007669"/>
    <property type="project" value="TreeGrafter"/>
</dbReference>
<dbReference type="Gene3D" id="3.20.20.140">
    <property type="entry name" value="Metal-dependent hydrolases"/>
    <property type="match status" value="1"/>
</dbReference>
<evidence type="ECO:0000256" key="1">
    <source>
        <dbReference type="ARBA" id="ARBA00023239"/>
    </source>
</evidence>
<evidence type="ECO:0000259" key="2">
    <source>
        <dbReference type="Pfam" id="PF04909"/>
    </source>
</evidence>
<dbReference type="PANTHER" id="PTHR21240">
    <property type="entry name" value="2-AMINO-3-CARBOXYLMUCONATE-6-SEMIALDEHYDE DECARBOXYLASE"/>
    <property type="match status" value="1"/>
</dbReference>
<keyword evidence="3" id="KW-0378">Hydrolase</keyword>
<evidence type="ECO:0000313" key="4">
    <source>
        <dbReference type="Proteomes" id="UP000440096"/>
    </source>
</evidence>
<dbReference type="AlphaFoldDB" id="A0A6N7Z5A3"/>
<dbReference type="OrthoDB" id="8673349at2"/>
<dbReference type="InterPro" id="IPR032466">
    <property type="entry name" value="Metal_Hydrolase"/>
</dbReference>
<reference evidence="3 4" key="1">
    <citation type="submission" date="2019-11" db="EMBL/GenBank/DDBJ databases">
        <title>Draft genome of Amycolatopsis RM579.</title>
        <authorList>
            <person name="Duangmal K."/>
            <person name="Mingma R."/>
        </authorList>
    </citation>
    <scope>NUCLEOTIDE SEQUENCE [LARGE SCALE GENOMIC DNA]</scope>
    <source>
        <strain evidence="3 4">RM579</strain>
    </source>
</reference>
<dbReference type="GO" id="GO:0019748">
    <property type="term" value="P:secondary metabolic process"/>
    <property type="evidence" value="ECO:0007669"/>
    <property type="project" value="TreeGrafter"/>
</dbReference>
<evidence type="ECO:0000313" key="3">
    <source>
        <dbReference type="EMBL" id="MTD55660.1"/>
    </source>
</evidence>